<dbReference type="PATRIC" id="fig|1705562.3.peg.2781"/>
<comment type="caution">
    <text evidence="1">The sequence shown here is derived from an EMBL/GenBank/DDBJ whole genome shotgun (WGS) entry which is preliminary data.</text>
</comment>
<dbReference type="EMBL" id="LIUF01000002">
    <property type="protein sequence ID" value="KOX93947.1"/>
    <property type="molecule type" value="Genomic_DNA"/>
</dbReference>
<sequence>MKLPTPYALGGTYYVETVSVGKQTDNETVRDCVVCGGHVYADDWHLVVGVVDTTGDRQRHHHCSDDCLTEWLTLMTAA</sequence>
<reference evidence="1 3" key="1">
    <citation type="submission" date="2015-08" db="EMBL/GenBank/DDBJ databases">
        <title>Genomes of Isolates from Cabo Rojo, PR.</title>
        <authorList>
            <person name="Sanchez-Nieves R.L."/>
            <person name="Montalvo-Rodriguez R."/>
        </authorList>
    </citation>
    <scope>NUCLEOTIDE SEQUENCE [LARGE SCALE GENOMIC DNA]</scope>
    <source>
        <strain evidence="1 3">SL3</strain>
    </source>
</reference>
<reference evidence="2" key="2">
    <citation type="submission" date="2019-12" db="EMBL/GenBank/DDBJ databases">
        <title>The whole-genome sequencing of Haloarcula japonica strain pws8.</title>
        <authorList>
            <person name="Verma D.K."/>
            <person name="Gopal K."/>
            <person name="Prasad E.S."/>
        </authorList>
    </citation>
    <scope>NUCLEOTIDE SEQUENCE</scope>
    <source>
        <strain evidence="2">Pws8</strain>
    </source>
</reference>
<dbReference type="OrthoDB" id="169264at2157"/>
<dbReference type="Proteomes" id="UP000610611">
    <property type="component" value="Unassembled WGS sequence"/>
</dbReference>
<dbReference type="AlphaFoldDB" id="A0A0M9AKK1"/>
<evidence type="ECO:0000313" key="1">
    <source>
        <dbReference type="EMBL" id="KOX93947.1"/>
    </source>
</evidence>
<accession>A0A0M9AKK1</accession>
<dbReference type="Proteomes" id="UP000037729">
    <property type="component" value="Unassembled WGS sequence"/>
</dbReference>
<protein>
    <submittedName>
        <fullName evidence="1">Uncharacterized protein</fullName>
    </submittedName>
</protein>
<dbReference type="RefSeq" id="WP_053967628.1">
    <property type="nucleotide sequence ID" value="NZ_JAWJXX010000016.1"/>
</dbReference>
<dbReference type="InterPro" id="IPR055998">
    <property type="entry name" value="DUF7576"/>
</dbReference>
<organism evidence="1 3">
    <name type="scientific">Haloarcula rubripromontorii</name>
    <dbReference type="NCBI Taxonomy" id="1705562"/>
    <lineage>
        <taxon>Archaea</taxon>
        <taxon>Methanobacteriati</taxon>
        <taxon>Methanobacteriota</taxon>
        <taxon>Stenosarchaea group</taxon>
        <taxon>Halobacteria</taxon>
        <taxon>Halobacteriales</taxon>
        <taxon>Haloarculaceae</taxon>
        <taxon>Haloarcula</taxon>
    </lineage>
</organism>
<evidence type="ECO:0000313" key="2">
    <source>
        <dbReference type="EMBL" id="NLV05855.1"/>
    </source>
</evidence>
<dbReference type="EMBL" id="WOWB01000001">
    <property type="protein sequence ID" value="NLV05855.1"/>
    <property type="molecule type" value="Genomic_DNA"/>
</dbReference>
<gene>
    <name evidence="1" type="ORF">AMS69_08505</name>
    <name evidence="2" type="ORF">GOC83_06840</name>
</gene>
<proteinExistence type="predicted"/>
<keyword evidence="3" id="KW-1185">Reference proteome</keyword>
<dbReference type="STRING" id="1705562.AMS69_08505"/>
<evidence type="ECO:0000313" key="3">
    <source>
        <dbReference type="Proteomes" id="UP000037729"/>
    </source>
</evidence>
<name>A0A0M9AKK1_9EURY</name>
<dbReference type="Pfam" id="PF24461">
    <property type="entry name" value="DUF7576"/>
    <property type="match status" value="1"/>
</dbReference>